<feature type="compositionally biased region" description="Basic and acidic residues" evidence="1">
    <location>
        <begin position="154"/>
        <end position="179"/>
    </location>
</feature>
<dbReference type="Proteomes" id="UP000649617">
    <property type="component" value="Unassembled WGS sequence"/>
</dbReference>
<dbReference type="OrthoDB" id="444230at2759"/>
<accession>A0A812SNM3</accession>
<feature type="region of interest" description="Disordered" evidence="1">
    <location>
        <begin position="75"/>
        <end position="113"/>
    </location>
</feature>
<sequence>MEAARRGAAEAREALRQSAEVGQLLLSRNEALEQELEVLRRSTATEASQRQRLEEECRRLELELERDGKARRLRFQSVASADSDEELSMEQMKQRLKRSEQSEQEHREAACLAEEHAAAFEEKHQKLEEEYRRLQVECRQLRSRRSMRTSSPGHEVREEEEKEDLARQRWRRAGTEVVKRLSAGSLSFEEPSPSPKPPSPTSVTSPSRRSERNEELEQQLSNLAMERDAARAEKAASESHAQQLEDEATTLRLLLEEEAQRTEALVQQVDYLADLLEERQAQSGAQDMLKSLGLSREPSPERETLSTLDAKGQQVRQGE</sequence>
<evidence type="ECO:0000313" key="3">
    <source>
        <dbReference type="Proteomes" id="UP000649617"/>
    </source>
</evidence>
<dbReference type="EMBL" id="CAJNIZ010025269">
    <property type="protein sequence ID" value="CAE7482528.1"/>
    <property type="molecule type" value="Genomic_DNA"/>
</dbReference>
<organism evidence="2 3">
    <name type="scientific">Symbiodinium pilosum</name>
    <name type="common">Dinoflagellate</name>
    <dbReference type="NCBI Taxonomy" id="2952"/>
    <lineage>
        <taxon>Eukaryota</taxon>
        <taxon>Sar</taxon>
        <taxon>Alveolata</taxon>
        <taxon>Dinophyceae</taxon>
        <taxon>Suessiales</taxon>
        <taxon>Symbiodiniaceae</taxon>
        <taxon>Symbiodinium</taxon>
    </lineage>
</organism>
<protein>
    <submittedName>
        <fullName evidence="2">Uncharacterized protein</fullName>
    </submittedName>
</protein>
<dbReference type="AlphaFoldDB" id="A0A812SNM3"/>
<evidence type="ECO:0000313" key="2">
    <source>
        <dbReference type="EMBL" id="CAE7482528.1"/>
    </source>
</evidence>
<gene>
    <name evidence="2" type="ORF">SPIL2461_LOCUS12331</name>
</gene>
<evidence type="ECO:0000256" key="1">
    <source>
        <dbReference type="SAM" id="MobiDB-lite"/>
    </source>
</evidence>
<keyword evidence="3" id="KW-1185">Reference proteome</keyword>
<proteinExistence type="predicted"/>
<feature type="region of interest" description="Disordered" evidence="1">
    <location>
        <begin position="281"/>
        <end position="319"/>
    </location>
</feature>
<reference evidence="2" key="1">
    <citation type="submission" date="2021-02" db="EMBL/GenBank/DDBJ databases">
        <authorList>
            <person name="Dougan E. K."/>
            <person name="Rhodes N."/>
            <person name="Thang M."/>
            <person name="Chan C."/>
        </authorList>
    </citation>
    <scope>NUCLEOTIDE SEQUENCE</scope>
</reference>
<comment type="caution">
    <text evidence="2">The sequence shown here is derived from an EMBL/GenBank/DDBJ whole genome shotgun (WGS) entry which is preliminary data.</text>
</comment>
<feature type="compositionally biased region" description="Basic and acidic residues" evidence="1">
    <location>
        <begin position="225"/>
        <end position="237"/>
    </location>
</feature>
<name>A0A812SNM3_SYMPI</name>
<feature type="non-terminal residue" evidence="2">
    <location>
        <position position="319"/>
    </location>
</feature>
<feature type="compositionally biased region" description="Basic and acidic residues" evidence="1">
    <location>
        <begin position="97"/>
        <end position="113"/>
    </location>
</feature>
<feature type="region of interest" description="Disordered" evidence="1">
    <location>
        <begin position="138"/>
        <end position="244"/>
    </location>
</feature>